<dbReference type="InterPro" id="IPR021622">
    <property type="entry name" value="Afadin/alpha-actinin-bd"/>
</dbReference>
<evidence type="ECO:0000256" key="2">
    <source>
        <dbReference type="ARBA" id="ARBA00004300"/>
    </source>
</evidence>
<feature type="region of interest" description="Disordered" evidence="10">
    <location>
        <begin position="767"/>
        <end position="832"/>
    </location>
</feature>
<keyword evidence="5" id="KW-0130">Cell adhesion</keyword>
<evidence type="ECO:0000256" key="7">
    <source>
        <dbReference type="ARBA" id="ARBA00023054"/>
    </source>
</evidence>
<dbReference type="Proteomes" id="UP001063166">
    <property type="component" value="Unassembled WGS sequence"/>
</dbReference>
<evidence type="ECO:0000256" key="5">
    <source>
        <dbReference type="ARBA" id="ARBA00022889"/>
    </source>
</evidence>
<evidence type="ECO:0000313" key="11">
    <source>
        <dbReference type="EMBL" id="GLB41635.1"/>
    </source>
</evidence>
<evidence type="ECO:0000256" key="9">
    <source>
        <dbReference type="SAM" id="Coils"/>
    </source>
</evidence>
<accession>A0A9P3URR6</accession>
<evidence type="ECO:0000256" key="6">
    <source>
        <dbReference type="ARBA" id="ARBA00022949"/>
    </source>
</evidence>
<keyword evidence="6" id="KW-0965">Cell junction</keyword>
<feature type="compositionally biased region" description="Low complexity" evidence="10">
    <location>
        <begin position="733"/>
        <end position="742"/>
    </location>
</feature>
<feature type="compositionally biased region" description="Pro residues" evidence="10">
    <location>
        <begin position="565"/>
        <end position="581"/>
    </location>
</feature>
<evidence type="ECO:0000256" key="1">
    <source>
        <dbReference type="ARBA" id="ARBA00004282"/>
    </source>
</evidence>
<protein>
    <submittedName>
        <fullName evidence="11">Afadin- and alpha -actinin-Binding</fullName>
    </submittedName>
</protein>
<feature type="region of interest" description="Disordered" evidence="10">
    <location>
        <begin position="444"/>
        <end position="498"/>
    </location>
</feature>
<feature type="coiled-coil region" evidence="9">
    <location>
        <begin position="327"/>
        <end position="354"/>
    </location>
</feature>
<evidence type="ECO:0000256" key="3">
    <source>
        <dbReference type="ARBA" id="ARBA00009291"/>
    </source>
</evidence>
<proteinExistence type="inferred from homology"/>
<dbReference type="PANTHER" id="PTHR46507">
    <property type="entry name" value="AFADIN- AND ALPHA-ACTININ-BINDING PROTEIN"/>
    <property type="match status" value="1"/>
</dbReference>
<evidence type="ECO:0000256" key="4">
    <source>
        <dbReference type="ARBA" id="ARBA00022490"/>
    </source>
</evidence>
<keyword evidence="7 9" id="KW-0175">Coiled coil</keyword>
<dbReference type="GO" id="GO:0036064">
    <property type="term" value="C:ciliary basal body"/>
    <property type="evidence" value="ECO:0007669"/>
    <property type="project" value="TreeGrafter"/>
</dbReference>
<evidence type="ECO:0000313" key="12">
    <source>
        <dbReference type="Proteomes" id="UP001063166"/>
    </source>
</evidence>
<keyword evidence="4" id="KW-0963">Cytoplasm</keyword>
<dbReference type="AlphaFoldDB" id="A0A9P3URR6"/>
<comment type="similarity">
    <text evidence="3">Belongs to the ADIP family.</text>
</comment>
<dbReference type="Pfam" id="PF11559">
    <property type="entry name" value="ADIP"/>
    <property type="match status" value="1"/>
</dbReference>
<organism evidence="11 12">
    <name type="scientific">Lyophyllum shimeji</name>
    <name type="common">Hon-shimeji</name>
    <name type="synonym">Tricholoma shimeji</name>
    <dbReference type="NCBI Taxonomy" id="47721"/>
    <lineage>
        <taxon>Eukaryota</taxon>
        <taxon>Fungi</taxon>
        <taxon>Dikarya</taxon>
        <taxon>Basidiomycota</taxon>
        <taxon>Agaricomycotina</taxon>
        <taxon>Agaricomycetes</taxon>
        <taxon>Agaricomycetidae</taxon>
        <taxon>Agaricales</taxon>
        <taxon>Tricholomatineae</taxon>
        <taxon>Lyophyllaceae</taxon>
        <taxon>Lyophyllum</taxon>
    </lineage>
</organism>
<dbReference type="GO" id="GO:0035735">
    <property type="term" value="P:intraciliary transport involved in cilium assembly"/>
    <property type="evidence" value="ECO:0007669"/>
    <property type="project" value="TreeGrafter"/>
</dbReference>
<name>A0A9P3URR6_LYOSH</name>
<feature type="region of interest" description="Disordered" evidence="10">
    <location>
        <begin position="557"/>
        <end position="602"/>
    </location>
</feature>
<gene>
    <name evidence="11" type="ORF">LshimejAT787_1002350</name>
</gene>
<feature type="compositionally biased region" description="Basic residues" evidence="10">
    <location>
        <begin position="463"/>
        <end position="477"/>
    </location>
</feature>
<feature type="coiled-coil region" evidence="9">
    <location>
        <begin position="218"/>
        <end position="245"/>
    </location>
</feature>
<dbReference type="PANTHER" id="PTHR46507:SF4">
    <property type="entry name" value="SSX FAMILY MEMBER 2 INTERACTING PROTEIN"/>
    <property type="match status" value="1"/>
</dbReference>
<comment type="subcellular location">
    <subcellularLocation>
        <location evidence="1">Cell junction</location>
    </subcellularLocation>
    <subcellularLocation>
        <location evidence="2">Cytoplasm</location>
        <location evidence="2">Cytoskeleton</location>
        <location evidence="2">Microtubule organizing center</location>
        <location evidence="2">Centrosome</location>
    </subcellularLocation>
</comment>
<evidence type="ECO:0000256" key="10">
    <source>
        <dbReference type="SAM" id="MobiDB-lite"/>
    </source>
</evidence>
<keyword evidence="12" id="KW-1185">Reference proteome</keyword>
<feature type="coiled-coil region" evidence="9">
    <location>
        <begin position="386"/>
        <end position="438"/>
    </location>
</feature>
<feature type="coiled-coil region" evidence="9">
    <location>
        <begin position="102"/>
        <end position="136"/>
    </location>
</feature>
<feature type="compositionally biased region" description="Basic and acidic residues" evidence="10">
    <location>
        <begin position="717"/>
        <end position="731"/>
    </location>
</feature>
<sequence>MSETPKKGVQWNIGDISLSGLASPTVEGSMLSVVSTSSLEYINSQLVAHGFAPSPGLVLDGISNSDLERVVKCLLGMLSQRVEDMSRTEELTTKLRTLTYDHERLRSLHKDATETAANAEREMNLHKSRLAAATRAVQASEAAHKQTTAELQRTRTTLQGVRATHQSEMKKKEKDIERMSEKWSKLADAQAKLMAAPSGMRCANVEVVTGSELIGKSKTFLEIALEEAEKARNQLGDENVVLRRLVLKAVNEIQSIVHRARPPASENSEEPPPFTLTTLFPLHPAGNAGDKLGLVLNDLRSLLTTLSQPSDAAPTATKTVVVSDGEIERLQGIINTLREELERSRQQAATHAADTQAMFDKFALDHRIVTAEIGEMSVELMSAPLRDAEKERLDEIKRQLDHERQKFTDAAIKLGKERAELEAERIKLQDEKRAWQVEMMLAELPPTPQPVPSPRRGAPVRQSPKKSPRKSPAKVRVGKAGAGAGRKTTRVSRRSSLLSPSKVIPAYETEVLPPIPAPAFSPKPLPLPTPLLPTSFVLPPPSPQTSLPSQPSLLAAIPPLDFRPESPPESTTPPSPTPSPQEPNAAPTAPSTPPAARRPFPVAKPFAQRMIHAYSPAKPSPLSRILMLGNSPDSLELNGLRPDDTSGLLQPIVEDDCVRGFEEPPAIPAEPPAPAMSLAAELGVSESPPESPLQEKKLEPNVVVPPPVATTAKGRVFHPDPKRFATKDKGKAKAAPVANATAGRVKTSAGVEKENGVIKAEGKVFVAPPRISPPGTKGDAKKVVKPPPKTAAGVSTSRARLTAKLAPPVKGGPRRVPIDSEEAPPIAKSRRG</sequence>
<comment type="caution">
    <text evidence="11">The sequence shown here is derived from an EMBL/GenBank/DDBJ whole genome shotgun (WGS) entry which is preliminary data.</text>
</comment>
<evidence type="ECO:0000256" key="8">
    <source>
        <dbReference type="ARBA" id="ARBA00023212"/>
    </source>
</evidence>
<dbReference type="InterPro" id="IPR052300">
    <property type="entry name" value="Adhesion_Centrosome_assoc"/>
</dbReference>
<dbReference type="GO" id="GO:0007155">
    <property type="term" value="P:cell adhesion"/>
    <property type="evidence" value="ECO:0007669"/>
    <property type="project" value="UniProtKB-KW"/>
</dbReference>
<feature type="compositionally biased region" description="Low complexity" evidence="10">
    <location>
        <begin position="582"/>
        <end position="601"/>
    </location>
</feature>
<dbReference type="OrthoDB" id="312015at2759"/>
<feature type="region of interest" description="Disordered" evidence="10">
    <location>
        <begin position="682"/>
        <end position="753"/>
    </location>
</feature>
<reference evidence="11" key="1">
    <citation type="submission" date="2022-07" db="EMBL/GenBank/DDBJ databases">
        <title>The genome of Lyophyllum shimeji provides insight into the initial evolution of ectomycorrhizal fungal genome.</title>
        <authorList>
            <person name="Kobayashi Y."/>
            <person name="Shibata T."/>
            <person name="Hirakawa H."/>
            <person name="Shigenobu S."/>
            <person name="Nishiyama T."/>
            <person name="Yamada A."/>
            <person name="Hasebe M."/>
            <person name="Kawaguchi M."/>
        </authorList>
    </citation>
    <scope>NUCLEOTIDE SEQUENCE</scope>
    <source>
        <strain evidence="11">AT787</strain>
    </source>
</reference>
<dbReference type="EMBL" id="BRPK01000010">
    <property type="protein sequence ID" value="GLB41635.1"/>
    <property type="molecule type" value="Genomic_DNA"/>
</dbReference>
<keyword evidence="8" id="KW-0206">Cytoskeleton</keyword>